<sequence>MNKLIYWRSAFFLLGIIVLSFGVTLTVKAKLIGVGSWDVLHIGLADTAGLTIGSWSIIAGLLILAIDSIVMKRFPKMGTFLDMFLTGIFIDIFNSLLPDVVGFFPQLIAFCFGLVFLGFGSGMYIVANLGVGPRDTLMLLVTNKLGWSVRRARTTLEITVAVLGFCLGGPIGIGTVIMSFGLGPIVQWALLVNEKMFSIATGTESSVYS</sequence>
<dbReference type="OrthoDB" id="154912at2"/>
<proteinExistence type="predicted"/>
<evidence type="ECO:0000313" key="2">
    <source>
        <dbReference type="EMBL" id="KGR81954.1"/>
    </source>
</evidence>
<dbReference type="Proteomes" id="UP000030437">
    <property type="component" value="Unassembled WGS sequence"/>
</dbReference>
<dbReference type="eggNOG" id="COG2364">
    <property type="taxonomic scope" value="Bacteria"/>
</dbReference>
<evidence type="ECO:0000313" key="3">
    <source>
        <dbReference type="Proteomes" id="UP000030437"/>
    </source>
</evidence>
<feature type="transmembrane region" description="Helical" evidence="1">
    <location>
        <begin position="78"/>
        <end position="97"/>
    </location>
</feature>
<keyword evidence="1" id="KW-1133">Transmembrane helix</keyword>
<dbReference type="InterPro" id="IPR038750">
    <property type="entry name" value="YczE/YyaS-like"/>
</dbReference>
<dbReference type="EMBL" id="JPVP01000060">
    <property type="protein sequence ID" value="KGR81954.1"/>
    <property type="molecule type" value="Genomic_DNA"/>
</dbReference>
<feature type="transmembrane region" description="Helical" evidence="1">
    <location>
        <begin position="103"/>
        <end position="127"/>
    </location>
</feature>
<dbReference type="PANTHER" id="PTHR40078:SF1">
    <property type="entry name" value="INTEGRAL MEMBRANE PROTEIN"/>
    <property type="match status" value="1"/>
</dbReference>
<protein>
    <submittedName>
        <fullName evidence="2">Membrane protein</fullName>
    </submittedName>
</protein>
<dbReference type="AlphaFoldDB" id="A0A0A3IB57"/>
<dbReference type="PANTHER" id="PTHR40078">
    <property type="entry name" value="INTEGRAL MEMBRANE PROTEIN-RELATED"/>
    <property type="match status" value="1"/>
</dbReference>
<keyword evidence="1" id="KW-0472">Membrane</keyword>
<accession>A0A0A3IB57</accession>
<keyword evidence="1" id="KW-0812">Transmembrane</keyword>
<comment type="caution">
    <text evidence="2">The sequence shown here is derived from an EMBL/GenBank/DDBJ whole genome shotgun (WGS) entry which is preliminary data.</text>
</comment>
<name>A0A0A3IB57_9BACI</name>
<feature type="transmembrane region" description="Helical" evidence="1">
    <location>
        <begin position="39"/>
        <end position="66"/>
    </location>
</feature>
<dbReference type="RefSeq" id="WP_036159038.1">
    <property type="nucleotide sequence ID" value="NZ_AVCX01000001.1"/>
</dbReference>
<dbReference type="Pfam" id="PF19700">
    <property type="entry name" value="DUF6198"/>
    <property type="match status" value="1"/>
</dbReference>
<reference evidence="2 3" key="1">
    <citation type="submission" date="2014-02" db="EMBL/GenBank/DDBJ databases">
        <title>Draft genome sequence of Lysinibacillus odysseyi NBRC 100172.</title>
        <authorList>
            <person name="Zhang F."/>
            <person name="Wang G."/>
            <person name="Zhang L."/>
        </authorList>
    </citation>
    <scope>NUCLEOTIDE SEQUENCE [LARGE SCALE GENOMIC DNA]</scope>
    <source>
        <strain evidence="2 3">NBRC 100172</strain>
    </source>
</reference>
<evidence type="ECO:0000256" key="1">
    <source>
        <dbReference type="SAM" id="Phobius"/>
    </source>
</evidence>
<keyword evidence="3" id="KW-1185">Reference proteome</keyword>
<organism evidence="2 3">
    <name type="scientific">Lysinibacillus odysseyi 34hs-1 = NBRC 100172</name>
    <dbReference type="NCBI Taxonomy" id="1220589"/>
    <lineage>
        <taxon>Bacteria</taxon>
        <taxon>Bacillati</taxon>
        <taxon>Bacillota</taxon>
        <taxon>Bacilli</taxon>
        <taxon>Bacillales</taxon>
        <taxon>Bacillaceae</taxon>
        <taxon>Lysinibacillus</taxon>
    </lineage>
</organism>
<feature type="transmembrane region" description="Helical" evidence="1">
    <location>
        <begin position="160"/>
        <end position="186"/>
    </location>
</feature>
<gene>
    <name evidence="2" type="ORF">CD32_21890</name>
</gene>